<feature type="transmembrane region" description="Helical" evidence="7">
    <location>
        <begin position="196"/>
        <end position="216"/>
    </location>
</feature>
<dbReference type="EMBL" id="JACHWP010000005">
    <property type="protein sequence ID" value="MBB3023437.1"/>
    <property type="molecule type" value="Genomic_DNA"/>
</dbReference>
<dbReference type="PANTHER" id="PTHR40074">
    <property type="entry name" value="O-ACETYLTRANSFERASE WECH"/>
    <property type="match status" value="1"/>
</dbReference>
<evidence type="ECO:0000256" key="1">
    <source>
        <dbReference type="ARBA" id="ARBA00004651"/>
    </source>
</evidence>
<evidence type="ECO:0000259" key="8">
    <source>
        <dbReference type="Pfam" id="PF01757"/>
    </source>
</evidence>
<feature type="transmembrane region" description="Helical" evidence="7">
    <location>
        <begin position="163"/>
        <end position="184"/>
    </location>
</feature>
<gene>
    <name evidence="9" type="ORF">FHX50_001732</name>
</gene>
<comment type="caution">
    <text evidence="9">The sequence shown here is derived from an EMBL/GenBank/DDBJ whole genome shotgun (WGS) entry which is preliminary data.</text>
</comment>
<feature type="transmembrane region" description="Helical" evidence="7">
    <location>
        <begin position="135"/>
        <end position="156"/>
    </location>
</feature>
<keyword evidence="5 7" id="KW-1133">Transmembrane helix</keyword>
<dbReference type="Pfam" id="PF01757">
    <property type="entry name" value="Acyl_transf_3"/>
    <property type="match status" value="1"/>
</dbReference>
<keyword evidence="10" id="KW-1185">Reference proteome</keyword>
<accession>A0A839R0V4</accession>
<dbReference type="PANTHER" id="PTHR40074:SF2">
    <property type="entry name" value="O-ACETYLTRANSFERASE WECH"/>
    <property type="match status" value="1"/>
</dbReference>
<evidence type="ECO:0000256" key="2">
    <source>
        <dbReference type="ARBA" id="ARBA00007400"/>
    </source>
</evidence>
<feature type="transmembrane region" description="Helical" evidence="7">
    <location>
        <begin position="293"/>
        <end position="311"/>
    </location>
</feature>
<dbReference type="Proteomes" id="UP000568050">
    <property type="component" value="Unassembled WGS sequence"/>
</dbReference>
<feature type="transmembrane region" description="Helical" evidence="7">
    <location>
        <begin position="256"/>
        <end position="281"/>
    </location>
</feature>
<evidence type="ECO:0000313" key="9">
    <source>
        <dbReference type="EMBL" id="MBB3023437.1"/>
    </source>
</evidence>
<dbReference type="AlphaFoldDB" id="A0A839R0V4"/>
<evidence type="ECO:0000256" key="3">
    <source>
        <dbReference type="ARBA" id="ARBA00022475"/>
    </source>
</evidence>
<evidence type="ECO:0000256" key="6">
    <source>
        <dbReference type="ARBA" id="ARBA00023136"/>
    </source>
</evidence>
<name>A0A839R0V4_9MICO</name>
<dbReference type="GO" id="GO:0009246">
    <property type="term" value="P:enterobacterial common antigen biosynthetic process"/>
    <property type="evidence" value="ECO:0007669"/>
    <property type="project" value="TreeGrafter"/>
</dbReference>
<feature type="transmembrane region" description="Helical" evidence="7">
    <location>
        <begin position="331"/>
        <end position="349"/>
    </location>
</feature>
<feature type="transmembrane region" description="Helical" evidence="7">
    <location>
        <begin position="20"/>
        <end position="42"/>
    </location>
</feature>
<keyword evidence="3" id="KW-1003">Cell membrane</keyword>
<reference evidence="9 10" key="1">
    <citation type="submission" date="2020-08" db="EMBL/GenBank/DDBJ databases">
        <title>Sequencing the genomes of 1000 actinobacteria strains.</title>
        <authorList>
            <person name="Klenk H.-P."/>
        </authorList>
    </citation>
    <scope>NUCLEOTIDE SEQUENCE [LARGE SCALE GENOMIC DNA]</scope>
    <source>
        <strain evidence="9 10">DSM 23040</strain>
    </source>
</reference>
<dbReference type="InterPro" id="IPR002656">
    <property type="entry name" value="Acyl_transf_3_dom"/>
</dbReference>
<evidence type="ECO:0000256" key="4">
    <source>
        <dbReference type="ARBA" id="ARBA00022692"/>
    </source>
</evidence>
<evidence type="ECO:0000256" key="7">
    <source>
        <dbReference type="SAM" id="Phobius"/>
    </source>
</evidence>
<feature type="transmembrane region" description="Helical" evidence="7">
    <location>
        <begin position="94"/>
        <end position="115"/>
    </location>
</feature>
<evidence type="ECO:0000313" key="10">
    <source>
        <dbReference type="Proteomes" id="UP000568050"/>
    </source>
</evidence>
<sequence length="358" mass="38351">MARAASATAPTRAARPYIPFLDAMRVIAIIAVLGIHAIAPAYTADTVDWPTALLRSALGPAVPVFVMMSGALNLTEGAHRRGTAAFLRTRFLRLLPAALAWSAMYMLVVQPLLWGTELTGKGLIRQAIRADAAPHLYFLWVVLGLSLLSPVLAPFVERSAGHAYALAAAGVAWTPLTAVAAGLLDQADAPMDLLPGSILTFFLPYVGYYVLGYALVTHPPSRSIGWACAAVFPLLVAVCAWEILHPGEAPPLLDSALVMSYFSPLLTAMSVVLFVAAASLGMSWRVGDGGRRLLRPLASASFGVYLVHMVFVAELRTWFPALESEALGPNLVVWALAVVLSFALMLVWIRIPGLRRFV</sequence>
<protein>
    <submittedName>
        <fullName evidence="9">Surface polysaccharide O-acyltransferase-like enzyme</fullName>
    </submittedName>
</protein>
<feature type="transmembrane region" description="Helical" evidence="7">
    <location>
        <begin position="54"/>
        <end position="74"/>
    </location>
</feature>
<evidence type="ECO:0000256" key="5">
    <source>
        <dbReference type="ARBA" id="ARBA00022989"/>
    </source>
</evidence>
<feature type="transmembrane region" description="Helical" evidence="7">
    <location>
        <begin position="223"/>
        <end position="244"/>
    </location>
</feature>
<comment type="subcellular location">
    <subcellularLocation>
        <location evidence="1">Cell membrane</location>
        <topology evidence="1">Multi-pass membrane protein</topology>
    </subcellularLocation>
</comment>
<keyword evidence="9" id="KW-0012">Acyltransferase</keyword>
<keyword evidence="4 7" id="KW-0812">Transmembrane</keyword>
<proteinExistence type="inferred from homology"/>
<organism evidence="9 10">
    <name type="scientific">Helcobacillus massiliensis</name>
    <dbReference type="NCBI Taxonomy" id="521392"/>
    <lineage>
        <taxon>Bacteria</taxon>
        <taxon>Bacillati</taxon>
        <taxon>Actinomycetota</taxon>
        <taxon>Actinomycetes</taxon>
        <taxon>Micrococcales</taxon>
        <taxon>Dermabacteraceae</taxon>
        <taxon>Helcobacillus</taxon>
    </lineage>
</organism>
<dbReference type="GO" id="GO:0005886">
    <property type="term" value="C:plasma membrane"/>
    <property type="evidence" value="ECO:0007669"/>
    <property type="project" value="UniProtKB-SubCell"/>
</dbReference>
<dbReference type="GO" id="GO:0016413">
    <property type="term" value="F:O-acetyltransferase activity"/>
    <property type="evidence" value="ECO:0007669"/>
    <property type="project" value="TreeGrafter"/>
</dbReference>
<comment type="similarity">
    <text evidence="2">Belongs to the acyltransferase 3 family.</text>
</comment>
<keyword evidence="6 7" id="KW-0472">Membrane</keyword>
<feature type="domain" description="Acyltransferase 3" evidence="8">
    <location>
        <begin position="19"/>
        <end position="347"/>
    </location>
</feature>
<dbReference type="RefSeq" id="WP_183376610.1">
    <property type="nucleotide sequence ID" value="NZ_CBCSFZ010000013.1"/>
</dbReference>
<keyword evidence="9" id="KW-0808">Transferase</keyword>